<protein>
    <submittedName>
        <fullName evidence="1">Uncharacterized protein</fullName>
    </submittedName>
</protein>
<evidence type="ECO:0000313" key="1">
    <source>
        <dbReference type="EMBL" id="TPX32942.1"/>
    </source>
</evidence>
<dbReference type="VEuPathDB" id="FungiDB:SeMB42_g07555"/>
<gene>
    <name evidence="1" type="ORF">SeMB42_g07555</name>
</gene>
<proteinExistence type="predicted"/>
<accession>A0A507BZS6</accession>
<sequence>MKPVTYCCVLCPIQFSLDRTIRAGNRLYKHREYSLIPTLFHLFLDVERLFRRHENREKLTYESIGVLAHASYHVACLDCIAVTIDFVLTTSGRRVARTHRPESVLENRPDLAAFA</sequence>
<dbReference type="Proteomes" id="UP000317494">
    <property type="component" value="Unassembled WGS sequence"/>
</dbReference>
<comment type="caution">
    <text evidence="1">The sequence shown here is derived from an EMBL/GenBank/DDBJ whole genome shotgun (WGS) entry which is preliminary data.</text>
</comment>
<evidence type="ECO:0000313" key="2">
    <source>
        <dbReference type="Proteomes" id="UP000317494"/>
    </source>
</evidence>
<name>A0A507BZS6_9FUNG</name>
<organism evidence="1 2">
    <name type="scientific">Synchytrium endobioticum</name>
    <dbReference type="NCBI Taxonomy" id="286115"/>
    <lineage>
        <taxon>Eukaryota</taxon>
        <taxon>Fungi</taxon>
        <taxon>Fungi incertae sedis</taxon>
        <taxon>Chytridiomycota</taxon>
        <taxon>Chytridiomycota incertae sedis</taxon>
        <taxon>Chytridiomycetes</taxon>
        <taxon>Synchytriales</taxon>
        <taxon>Synchytriaceae</taxon>
        <taxon>Synchytrium</taxon>
    </lineage>
</organism>
<reference evidence="1 2" key="1">
    <citation type="journal article" date="2019" name="Sci. Rep.">
        <title>Comparative genomics of chytrid fungi reveal insights into the obligate biotrophic and pathogenic lifestyle of Synchytrium endobioticum.</title>
        <authorList>
            <person name="van de Vossenberg B.T.L.H."/>
            <person name="Warris S."/>
            <person name="Nguyen H.D.T."/>
            <person name="van Gent-Pelzer M.P.E."/>
            <person name="Joly D.L."/>
            <person name="van de Geest H.C."/>
            <person name="Bonants P.J.M."/>
            <person name="Smith D.S."/>
            <person name="Levesque C.A."/>
            <person name="van der Lee T.A.J."/>
        </authorList>
    </citation>
    <scope>NUCLEOTIDE SEQUENCE [LARGE SCALE GENOMIC DNA]</scope>
    <source>
        <strain evidence="1 2">MB42</strain>
    </source>
</reference>
<keyword evidence="2" id="KW-1185">Reference proteome</keyword>
<dbReference type="AlphaFoldDB" id="A0A507BZS6"/>
<dbReference type="EMBL" id="QEAN01000555">
    <property type="protein sequence ID" value="TPX32942.1"/>
    <property type="molecule type" value="Genomic_DNA"/>
</dbReference>